<dbReference type="GO" id="GO:0004222">
    <property type="term" value="F:metalloendopeptidase activity"/>
    <property type="evidence" value="ECO:0007669"/>
    <property type="project" value="InterPro"/>
</dbReference>
<dbReference type="Pfam" id="PF01752">
    <property type="entry name" value="Peptidase_M9"/>
    <property type="match status" value="1"/>
</dbReference>
<feature type="transmembrane region" description="Helical" evidence="1">
    <location>
        <begin position="7"/>
        <end position="28"/>
    </location>
</feature>
<protein>
    <submittedName>
        <fullName evidence="2">Collagenase</fullName>
    </submittedName>
</protein>
<dbReference type="STRING" id="1601833.SAMN05518684_1136"/>
<dbReference type="EMBL" id="FOGT01000013">
    <property type="protein sequence ID" value="SES25928.1"/>
    <property type="molecule type" value="Genomic_DNA"/>
</dbReference>
<keyword evidence="3" id="KW-1185">Reference proteome</keyword>
<proteinExistence type="predicted"/>
<accession>A0A1H9VWK5</accession>
<dbReference type="OrthoDB" id="43895at2"/>
<dbReference type="InterPro" id="IPR002169">
    <property type="entry name" value="Peptidase_M9A/M9B"/>
</dbReference>
<organism evidence="2 3">
    <name type="scientific">Salipaludibacillus aurantiacus</name>
    <dbReference type="NCBI Taxonomy" id="1601833"/>
    <lineage>
        <taxon>Bacteria</taxon>
        <taxon>Bacillati</taxon>
        <taxon>Bacillota</taxon>
        <taxon>Bacilli</taxon>
        <taxon>Bacillales</taxon>
        <taxon>Bacillaceae</taxon>
    </lineage>
</organism>
<dbReference type="SMR" id="A0A1H9VWK5"/>
<dbReference type="GO" id="GO:0008270">
    <property type="term" value="F:zinc ion binding"/>
    <property type="evidence" value="ECO:0007669"/>
    <property type="project" value="InterPro"/>
</dbReference>
<evidence type="ECO:0000313" key="2">
    <source>
        <dbReference type="EMBL" id="SES25928.1"/>
    </source>
</evidence>
<sequence length="297" mass="34480">MKQVFQIKAITIIFFSLVVFSTAGFYTLQPLLDEGIKGERNYVETLISSEEDQDSEQEKKLKQGRKKATFNHITFYFPEKSEELMPLIKKTIKRAIEKNNDLLGEYKERPVETVLFENEEEFYNLTGEANTDGYYIDSEKLLAILPKNKKAVLDGEKNYLFEFQSTIIHEYTHYAFRQKIEDMGIDQKEIPVWFEEGLSDYAGNDKFVESDMTIVPFSYLTDKAGWEEAESKENTDVYGQSYLAVKYIAETNQEDVFLHILKETKEAEDFETGLYTASGLKSEDIEEFLSENIQSVE</sequence>
<dbReference type="Proteomes" id="UP000198571">
    <property type="component" value="Unassembled WGS sequence"/>
</dbReference>
<keyword evidence="1" id="KW-0812">Transmembrane</keyword>
<evidence type="ECO:0000313" key="3">
    <source>
        <dbReference type="Proteomes" id="UP000198571"/>
    </source>
</evidence>
<keyword evidence="1" id="KW-1133">Transmembrane helix</keyword>
<name>A0A1H9VWK5_9BACI</name>
<dbReference type="GO" id="GO:0006508">
    <property type="term" value="P:proteolysis"/>
    <property type="evidence" value="ECO:0007669"/>
    <property type="project" value="InterPro"/>
</dbReference>
<keyword evidence="1" id="KW-0472">Membrane</keyword>
<dbReference type="AlphaFoldDB" id="A0A1H9VWK5"/>
<dbReference type="GO" id="GO:0005576">
    <property type="term" value="C:extracellular region"/>
    <property type="evidence" value="ECO:0007669"/>
    <property type="project" value="InterPro"/>
</dbReference>
<dbReference type="RefSeq" id="WP_093053903.1">
    <property type="nucleotide sequence ID" value="NZ_FOGT01000013.1"/>
</dbReference>
<evidence type="ECO:0000256" key="1">
    <source>
        <dbReference type="SAM" id="Phobius"/>
    </source>
</evidence>
<gene>
    <name evidence="2" type="ORF">SAMN05518684_1136</name>
</gene>
<reference evidence="3" key="1">
    <citation type="submission" date="2016-10" db="EMBL/GenBank/DDBJ databases">
        <authorList>
            <person name="Varghese N."/>
            <person name="Submissions S."/>
        </authorList>
    </citation>
    <scope>NUCLEOTIDE SEQUENCE [LARGE SCALE GENOMIC DNA]</scope>
    <source>
        <strain evidence="3">S9</strain>
    </source>
</reference>